<evidence type="ECO:0000313" key="2">
    <source>
        <dbReference type="EMBL" id="TFE19617.1"/>
    </source>
</evidence>
<dbReference type="Pfam" id="PF01381">
    <property type="entry name" value="HTH_3"/>
    <property type="match status" value="1"/>
</dbReference>
<dbReference type="SMART" id="SM00530">
    <property type="entry name" value="HTH_XRE"/>
    <property type="match status" value="1"/>
</dbReference>
<evidence type="ECO:0000259" key="1">
    <source>
        <dbReference type="PROSITE" id="PS50943"/>
    </source>
</evidence>
<dbReference type="PROSITE" id="PS50943">
    <property type="entry name" value="HTH_CROC1"/>
    <property type="match status" value="1"/>
</dbReference>
<protein>
    <submittedName>
        <fullName evidence="2">XRE family transcriptional regulator</fullName>
    </submittedName>
</protein>
<feature type="domain" description="HTH cro/C1-type" evidence="1">
    <location>
        <begin position="9"/>
        <end position="52"/>
    </location>
</feature>
<dbReference type="EMBL" id="SOMN01000054">
    <property type="protein sequence ID" value="TFE19617.1"/>
    <property type="molecule type" value="Genomic_DNA"/>
</dbReference>
<dbReference type="InterPro" id="IPR001387">
    <property type="entry name" value="Cro/C1-type_HTH"/>
</dbReference>
<dbReference type="GO" id="GO:0003677">
    <property type="term" value="F:DNA binding"/>
    <property type="evidence" value="ECO:0007669"/>
    <property type="project" value="InterPro"/>
</dbReference>
<reference evidence="2 3" key="1">
    <citation type="submission" date="2019-03" db="EMBL/GenBank/DDBJ databases">
        <title>Cohnella endophytica sp. nov., a novel endophytic bacterium isolated from bark of Sonneratia apetala.</title>
        <authorList>
            <person name="Tuo L."/>
        </authorList>
    </citation>
    <scope>NUCLEOTIDE SEQUENCE [LARGE SCALE GENOMIC DNA]</scope>
    <source>
        <strain evidence="2 3">CCTCC AB 208254</strain>
    </source>
</reference>
<dbReference type="SUPFAM" id="SSF47413">
    <property type="entry name" value="lambda repressor-like DNA-binding domains"/>
    <property type="match status" value="1"/>
</dbReference>
<dbReference type="OrthoDB" id="2003870at2"/>
<dbReference type="AlphaFoldDB" id="A0A4Y8LN31"/>
<proteinExistence type="predicted"/>
<comment type="caution">
    <text evidence="2">The sequence shown here is derived from an EMBL/GenBank/DDBJ whole genome shotgun (WGS) entry which is preliminary data.</text>
</comment>
<evidence type="ECO:0000313" key="3">
    <source>
        <dbReference type="Proteomes" id="UP000297900"/>
    </source>
</evidence>
<organism evidence="2 3">
    <name type="scientific">Cohnella luojiensis</name>
    <dbReference type="NCBI Taxonomy" id="652876"/>
    <lineage>
        <taxon>Bacteria</taxon>
        <taxon>Bacillati</taxon>
        <taxon>Bacillota</taxon>
        <taxon>Bacilli</taxon>
        <taxon>Bacillales</taxon>
        <taxon>Paenibacillaceae</taxon>
        <taxon>Cohnella</taxon>
    </lineage>
</organism>
<name>A0A4Y8LN31_9BACL</name>
<gene>
    <name evidence="2" type="ORF">E2980_22650</name>
</gene>
<keyword evidence="3" id="KW-1185">Reference proteome</keyword>
<dbReference type="InterPro" id="IPR010982">
    <property type="entry name" value="Lambda_DNA-bd_dom_sf"/>
</dbReference>
<dbReference type="CDD" id="cd00093">
    <property type="entry name" value="HTH_XRE"/>
    <property type="match status" value="1"/>
</dbReference>
<sequence>MSDTLGQKIKSIRKQLEMTQVDFAHHLGITQGRLSEIEQNKTKPSAETLIALKKG</sequence>
<dbReference type="Gene3D" id="1.10.260.40">
    <property type="entry name" value="lambda repressor-like DNA-binding domains"/>
    <property type="match status" value="1"/>
</dbReference>
<dbReference type="RefSeq" id="WP_135154519.1">
    <property type="nucleotide sequence ID" value="NZ_SOMN01000054.1"/>
</dbReference>
<accession>A0A4Y8LN31</accession>
<dbReference type="Proteomes" id="UP000297900">
    <property type="component" value="Unassembled WGS sequence"/>
</dbReference>